<comment type="subcellular location">
    <subcellularLocation>
        <location evidence="1">Cytoplasm</location>
        <location evidence="1">Cytoskeleton</location>
    </subcellularLocation>
</comment>
<comment type="caution">
    <text evidence="8">The sequence shown here is derived from an EMBL/GenBank/DDBJ whole genome shotgun (WGS) entry which is preliminary data.</text>
</comment>
<evidence type="ECO:0000256" key="6">
    <source>
        <dbReference type="SAM" id="MobiDB-lite"/>
    </source>
</evidence>
<reference evidence="8 9" key="1">
    <citation type="submission" date="2020-04" db="EMBL/GenBank/DDBJ databases">
        <title>Perkinsus chesapeaki whole genome sequence.</title>
        <authorList>
            <person name="Bogema D.R."/>
        </authorList>
    </citation>
    <scope>NUCLEOTIDE SEQUENCE [LARGE SCALE GENOMIC DNA]</scope>
    <source>
        <strain evidence="8">ATCC PRA-425</strain>
    </source>
</reference>
<accession>A0A7J6MS86</accession>
<evidence type="ECO:0000256" key="2">
    <source>
        <dbReference type="ARBA" id="ARBA00010337"/>
    </source>
</evidence>
<evidence type="ECO:0000256" key="4">
    <source>
        <dbReference type="ARBA" id="ARBA00022701"/>
    </source>
</evidence>
<protein>
    <recommendedName>
        <fullName evidence="7">Gamma tubulin complex component C-terminal domain-containing protein</fullName>
    </recommendedName>
</protein>
<dbReference type="OrthoDB" id="10392114at2759"/>
<evidence type="ECO:0000256" key="1">
    <source>
        <dbReference type="ARBA" id="ARBA00004245"/>
    </source>
</evidence>
<dbReference type="Pfam" id="PF04130">
    <property type="entry name" value="GCP_C_terminal"/>
    <property type="match status" value="1"/>
</dbReference>
<keyword evidence="4" id="KW-0493">Microtubule</keyword>
<name>A0A7J6MS86_PERCH</name>
<dbReference type="GO" id="GO:0043015">
    <property type="term" value="F:gamma-tubulin binding"/>
    <property type="evidence" value="ECO:0007669"/>
    <property type="project" value="InterPro"/>
</dbReference>
<proteinExistence type="inferred from homology"/>
<feature type="compositionally biased region" description="Low complexity" evidence="6">
    <location>
        <begin position="199"/>
        <end position="210"/>
    </location>
</feature>
<keyword evidence="3" id="KW-0963">Cytoplasm</keyword>
<comment type="similarity">
    <text evidence="2">Belongs to the TUBGCP family.</text>
</comment>
<dbReference type="InterPro" id="IPR040457">
    <property type="entry name" value="GCP_C"/>
</dbReference>
<dbReference type="GO" id="GO:0005874">
    <property type="term" value="C:microtubule"/>
    <property type="evidence" value="ECO:0007669"/>
    <property type="project" value="UniProtKB-KW"/>
</dbReference>
<dbReference type="Gene3D" id="1.20.120.1900">
    <property type="entry name" value="Gamma-tubulin complex, C-terminal domain"/>
    <property type="match status" value="1"/>
</dbReference>
<feature type="domain" description="Gamma tubulin complex component C-terminal" evidence="7">
    <location>
        <begin position="644"/>
        <end position="874"/>
    </location>
</feature>
<organism evidence="8 9">
    <name type="scientific">Perkinsus chesapeaki</name>
    <name type="common">Clam parasite</name>
    <name type="synonym">Perkinsus andrewsi</name>
    <dbReference type="NCBI Taxonomy" id="330153"/>
    <lineage>
        <taxon>Eukaryota</taxon>
        <taxon>Sar</taxon>
        <taxon>Alveolata</taxon>
        <taxon>Perkinsozoa</taxon>
        <taxon>Perkinsea</taxon>
        <taxon>Perkinsida</taxon>
        <taxon>Perkinsidae</taxon>
        <taxon>Perkinsus</taxon>
    </lineage>
</organism>
<dbReference type="AlphaFoldDB" id="A0A7J6MS86"/>
<evidence type="ECO:0000313" key="9">
    <source>
        <dbReference type="Proteomes" id="UP000591131"/>
    </source>
</evidence>
<dbReference type="InterPro" id="IPR042241">
    <property type="entry name" value="GCP_C_sf"/>
</dbReference>
<feature type="region of interest" description="Disordered" evidence="6">
    <location>
        <begin position="185"/>
        <end position="210"/>
    </location>
</feature>
<dbReference type="Proteomes" id="UP000591131">
    <property type="component" value="Unassembled WGS sequence"/>
</dbReference>
<sequence>MLGSTSVSAFGRERQNRAQSVLSALLDVLIPEELDLGYADRFARYNLAHHSFPSVDALAVNRDMKQLIVKVETRGTPVGCGELLAELYLREMPKTALAAGLKDDGDESILPSIISLLLNLSGDPCSVDRATVDRVEEELQREHAEAAARYDHLGRLREGLEEKRMLAAIAQASVETGWELAMAACDSSSDDDEDLADRTTSTASGTSSPGGLELPCFGPFALRGGAAPAVTEDTIMCAADLTRLCQSAPLGAEEAGKEPEDLLAAHVDVAEVLMLDGRRRPWLVPESWVVEEVFTACYTVAVCPPKDNTVISLNTVFHITDDVVRAHPAISKGDAVACKHLTPKALAAALDGIAVIITHVLKLATLPYIPGRYDHRSCFLSLQSEVSSLLSRLIEGLEALQHKYSTSELACTLLTLHCDLLRLATPIVKAALALRGEGPVVQQLWRCRSSGCNIAAALYRACIGPLLASARCMAYDGEVPGDSRDGHKDMVIIIEKVAADPIHPLQLVMAHTMEIPSSAQYGWEVAGHDARAQLMGQSSEAQMLLEHRLGAQAAGCHAVRELLECGSGGAAPLSSVFRALRLVCMAFDEHVQDWLADSGPRGPLWASRYGAWVKPHILTLTGVDIEIDPLGGAVRLPSMSSQQSAILTPLALQFYSEAFRLMQALYEAQSCIIAKPRCCHQGVLAFLYAVRGELLHFVRTLESYLKQSVIDPESRRFDISATKVSSVEALGRLHFHEYLHSSLARSLFMSPRTAVIRDAIMDMLTVCKSYRVLSEKAGILTLPSARLVREATFDSVSSFDASAESYPHSRGTATMEECAVEGGDPTDLISELTELRRSFKASCRGLLNVLAVAAKDERSIFHDLSMGINFCYYYLPPR</sequence>
<evidence type="ECO:0000313" key="8">
    <source>
        <dbReference type="EMBL" id="KAF4674384.1"/>
    </source>
</evidence>
<evidence type="ECO:0000259" key="7">
    <source>
        <dbReference type="Pfam" id="PF04130"/>
    </source>
</evidence>
<evidence type="ECO:0000256" key="5">
    <source>
        <dbReference type="ARBA" id="ARBA00023212"/>
    </source>
</evidence>
<gene>
    <name evidence="8" type="ORF">FOL47_009293</name>
</gene>
<evidence type="ECO:0000256" key="3">
    <source>
        <dbReference type="ARBA" id="ARBA00022490"/>
    </source>
</evidence>
<dbReference type="EMBL" id="JAAPAO010000064">
    <property type="protein sequence ID" value="KAF4674384.1"/>
    <property type="molecule type" value="Genomic_DNA"/>
</dbReference>
<keyword evidence="5" id="KW-0206">Cytoskeleton</keyword>
<keyword evidence="9" id="KW-1185">Reference proteome</keyword>